<dbReference type="EMBL" id="CAEZVV010000136">
    <property type="protein sequence ID" value="CAB4655650.1"/>
    <property type="molecule type" value="Genomic_DNA"/>
</dbReference>
<reference evidence="2" key="1">
    <citation type="submission" date="2020-05" db="EMBL/GenBank/DDBJ databases">
        <authorList>
            <person name="Chiriac C."/>
            <person name="Salcher M."/>
            <person name="Ghai R."/>
            <person name="Kavagutti S V."/>
        </authorList>
    </citation>
    <scope>NUCLEOTIDE SEQUENCE</scope>
</reference>
<sequence length="88" mass="9259">MKNFDRDATTKNHVIGQVDSRGGPGADGGQQPVAPPEHLTDAVGSTGVGHGARLVLCLANFGHPQQERDGKSSHPRPAREPRAGRLFA</sequence>
<name>A0A6J6L0Z1_9ZZZZ</name>
<evidence type="ECO:0000256" key="1">
    <source>
        <dbReference type="SAM" id="MobiDB-lite"/>
    </source>
</evidence>
<feature type="compositionally biased region" description="Basic and acidic residues" evidence="1">
    <location>
        <begin position="65"/>
        <end position="88"/>
    </location>
</feature>
<gene>
    <name evidence="2" type="ORF">UFOPK2143_01533</name>
</gene>
<protein>
    <submittedName>
        <fullName evidence="2">Unannotated protein</fullName>
    </submittedName>
</protein>
<feature type="region of interest" description="Disordered" evidence="1">
    <location>
        <begin position="63"/>
        <end position="88"/>
    </location>
</feature>
<feature type="region of interest" description="Disordered" evidence="1">
    <location>
        <begin position="1"/>
        <end position="46"/>
    </location>
</feature>
<dbReference type="AlphaFoldDB" id="A0A6J6L0Z1"/>
<accession>A0A6J6L0Z1</accession>
<organism evidence="2">
    <name type="scientific">freshwater metagenome</name>
    <dbReference type="NCBI Taxonomy" id="449393"/>
    <lineage>
        <taxon>unclassified sequences</taxon>
        <taxon>metagenomes</taxon>
        <taxon>ecological metagenomes</taxon>
    </lineage>
</organism>
<evidence type="ECO:0000313" key="2">
    <source>
        <dbReference type="EMBL" id="CAB4655650.1"/>
    </source>
</evidence>
<proteinExistence type="predicted"/>
<feature type="compositionally biased region" description="Basic and acidic residues" evidence="1">
    <location>
        <begin position="1"/>
        <end position="10"/>
    </location>
</feature>